<feature type="region of interest" description="Disordered" evidence="1">
    <location>
        <begin position="363"/>
        <end position="384"/>
    </location>
</feature>
<accession>A0A168T4Q0</accession>
<proteinExistence type="predicted"/>
<reference evidence="3" key="1">
    <citation type="submission" date="2016-04" db="EMBL/GenBank/DDBJ databases">
        <authorList>
            <person name="Evans L.H."/>
            <person name="Alamgir A."/>
            <person name="Owens N."/>
            <person name="Weber N.D."/>
            <person name="Virtaneva K."/>
            <person name="Barbian K."/>
            <person name="Babar A."/>
            <person name="Rosenke K."/>
        </authorList>
    </citation>
    <scope>NUCLEOTIDE SEQUENCE [LARGE SCALE GENOMIC DNA]</scope>
    <source>
        <strain evidence="3">CBS 101.48</strain>
    </source>
</reference>
<organism evidence="3">
    <name type="scientific">Absidia glauca</name>
    <name type="common">Pin mould</name>
    <dbReference type="NCBI Taxonomy" id="4829"/>
    <lineage>
        <taxon>Eukaryota</taxon>
        <taxon>Fungi</taxon>
        <taxon>Fungi incertae sedis</taxon>
        <taxon>Mucoromycota</taxon>
        <taxon>Mucoromycotina</taxon>
        <taxon>Mucoromycetes</taxon>
        <taxon>Mucorales</taxon>
        <taxon>Cunninghamellaceae</taxon>
        <taxon>Absidia</taxon>
    </lineage>
</organism>
<dbReference type="Proteomes" id="UP000078561">
    <property type="component" value="Unassembled WGS sequence"/>
</dbReference>
<dbReference type="CDD" id="cd05162">
    <property type="entry name" value="PWWP"/>
    <property type="match status" value="1"/>
</dbReference>
<dbReference type="STRING" id="4829.A0A168T4Q0"/>
<dbReference type="Pfam" id="PF00855">
    <property type="entry name" value="PWWP"/>
    <property type="match status" value="1"/>
</dbReference>
<feature type="region of interest" description="Disordered" evidence="1">
    <location>
        <begin position="104"/>
        <end position="129"/>
    </location>
</feature>
<dbReference type="Gene3D" id="1.20.930.10">
    <property type="entry name" value="Conserved domain common to transcription factors TFIIS, elongin A, CRSP70"/>
    <property type="match status" value="1"/>
</dbReference>
<feature type="region of interest" description="Disordered" evidence="1">
    <location>
        <begin position="430"/>
        <end position="460"/>
    </location>
</feature>
<dbReference type="SUPFAM" id="SSF47676">
    <property type="entry name" value="Conserved domain common to transcription factors TFIIS, elongin A, CRSP70"/>
    <property type="match status" value="1"/>
</dbReference>
<dbReference type="PANTHER" id="PTHR12550:SF70">
    <property type="entry name" value="JIL-1 ANCHORING AND STABILIZING PROTEIN, ISOFORM A"/>
    <property type="match status" value="1"/>
</dbReference>
<evidence type="ECO:0000259" key="2">
    <source>
        <dbReference type="PROSITE" id="PS50812"/>
    </source>
</evidence>
<evidence type="ECO:0000313" key="4">
    <source>
        <dbReference type="Proteomes" id="UP000078561"/>
    </source>
</evidence>
<keyword evidence="4" id="KW-1185">Reference proteome</keyword>
<feature type="compositionally biased region" description="Polar residues" evidence="1">
    <location>
        <begin position="436"/>
        <end position="449"/>
    </location>
</feature>
<evidence type="ECO:0000313" key="3">
    <source>
        <dbReference type="EMBL" id="SAM09462.1"/>
    </source>
</evidence>
<dbReference type="OrthoDB" id="62853at2759"/>
<dbReference type="SUPFAM" id="SSF63748">
    <property type="entry name" value="Tudor/PWWP/MBT"/>
    <property type="match status" value="1"/>
</dbReference>
<dbReference type="InParanoid" id="A0A168T4Q0"/>
<dbReference type="Gene3D" id="2.30.30.140">
    <property type="match status" value="1"/>
</dbReference>
<evidence type="ECO:0000256" key="1">
    <source>
        <dbReference type="SAM" id="MobiDB-lite"/>
    </source>
</evidence>
<dbReference type="AlphaFoldDB" id="A0A168T4Q0"/>
<gene>
    <name evidence="3" type="primary">ABSGL_15138.1 scaffold 15162</name>
</gene>
<dbReference type="SMART" id="SM00293">
    <property type="entry name" value="PWWP"/>
    <property type="match status" value="1"/>
</dbReference>
<dbReference type="PANTHER" id="PTHR12550">
    <property type="entry name" value="HEPATOMA-DERIVED GROWTH FACTOR-RELATED"/>
    <property type="match status" value="1"/>
</dbReference>
<sequence>MTCKPRRYSSGEIVFAKLKGYPWWPAKIEDECNLPQTILEAKNRKKANHGAYTVYFFGSSDYAFFTEKLLRPFDHGKIQQDISANTIKNKYLVKAIQQALDPIESSHSSVMKPPLPSTPSTSKDTKSFNSRTTIKRYLDHSDSTTDSLSANGNKVHKRCKVSTNDSGPTCTGNVKPRSLIQKPRYLEVAARKSPEYEKLFKHVYGNRLKLQKLIYDKKPGEIPVRDYSKVDSILRDIEQCNMTKELLQDTKIAKVVRIGCQYAFGNHDLYNIQLRCLNMIKIWKSTLLDWRGNKPFTMAPSETPAAKLVTGNDIPTTEASAMEEHPTETHNTTQLEKPHIQQFEDNGDGNGNSSGTTKVEQTVSVLSNGETTTSKALPPPIHKERMQPKPMRLLIPPNDHGGGMDGSDIYHRASNMSKTTQATYSNHALDEPVDSTAPSSATMADNQTPLPRLFATTRSS</sequence>
<name>A0A168T4Q0_ABSGL</name>
<dbReference type="EMBL" id="LT555008">
    <property type="protein sequence ID" value="SAM09462.1"/>
    <property type="molecule type" value="Genomic_DNA"/>
</dbReference>
<dbReference type="InterPro" id="IPR035441">
    <property type="entry name" value="TFIIS/LEDGF_dom_sf"/>
</dbReference>
<feature type="domain" description="PWWP" evidence="2">
    <location>
        <begin position="10"/>
        <end position="76"/>
    </location>
</feature>
<feature type="compositionally biased region" description="Polar residues" evidence="1">
    <location>
        <begin position="363"/>
        <end position="375"/>
    </location>
</feature>
<dbReference type="PROSITE" id="PS50812">
    <property type="entry name" value="PWWP"/>
    <property type="match status" value="1"/>
</dbReference>
<dbReference type="InterPro" id="IPR000313">
    <property type="entry name" value="PWWP_dom"/>
</dbReference>
<protein>
    <recommendedName>
        <fullName evidence="2">PWWP domain-containing protein</fullName>
    </recommendedName>
</protein>